<protein>
    <submittedName>
        <fullName evidence="1">Uncharacterized protein</fullName>
    </submittedName>
</protein>
<sequence length="37" mass="3829">MLLKLGRGLDAAVVPTTTRQAKPAAELADGDINTFCA</sequence>
<reference evidence="1" key="1">
    <citation type="journal article" date="2017" name="Nat. Commun.">
        <title>Balancing mcr-1 expression and bacterial survival is a delicate equilibrium between essential cellular defence mechanisms.</title>
        <authorList>
            <person name="Yang Q."/>
            <person name="Li M."/>
            <person name="Spiller O.B."/>
            <person name="Andrey D.O."/>
            <person name="Hinchliffe P."/>
            <person name="Li H."/>
            <person name="MacLean C."/>
            <person name="Niumsup P."/>
            <person name="Powell L."/>
            <person name="Pritchard M."/>
            <person name="Papkou A."/>
            <person name="Shen Y."/>
            <person name="Portal E."/>
            <person name="Sands K."/>
            <person name="Spencer J."/>
            <person name="Tansawai U."/>
            <person name="Thomas D."/>
            <person name="Wang S."/>
            <person name="Wang Y."/>
            <person name="Shen J."/>
            <person name="Walsh T."/>
        </authorList>
    </citation>
    <scope>NUCLEOTIDE SEQUENCE</scope>
    <source>
        <strain evidence="1">PN24</strain>
        <plasmid evidence="1">unnamed</plasmid>
    </source>
</reference>
<organism evidence="1">
    <name type="scientific">Escherichia coli</name>
    <dbReference type="NCBI Taxonomy" id="562"/>
    <lineage>
        <taxon>Bacteria</taxon>
        <taxon>Pseudomonadati</taxon>
        <taxon>Pseudomonadota</taxon>
        <taxon>Gammaproteobacteria</taxon>
        <taxon>Enterobacterales</taxon>
        <taxon>Enterobacteriaceae</taxon>
        <taxon>Escherichia</taxon>
    </lineage>
</organism>
<keyword evidence="1" id="KW-0614">Plasmid</keyword>
<dbReference type="AlphaFoldDB" id="A0A2I7QHF6"/>
<evidence type="ECO:0000313" key="1">
    <source>
        <dbReference type="EMBL" id="AUR80749.1"/>
    </source>
</evidence>
<geneLocation type="plasmid" evidence="1">
    <name>unnamed</name>
</geneLocation>
<dbReference type="EMBL" id="MG570222">
    <property type="protein sequence ID" value="AUR80749.1"/>
    <property type="molecule type" value="Genomic_DNA"/>
</dbReference>
<name>A0A2I7QHF6_ECOLX</name>
<proteinExistence type="predicted"/>
<accession>A0A2I7QHF6</accession>